<reference evidence="4" key="1">
    <citation type="submission" date="2020-01" db="EMBL/GenBank/DDBJ databases">
        <authorList>
            <consortium name="DOE Joint Genome Institute"/>
            <person name="Haridas S."/>
            <person name="Albert R."/>
            <person name="Binder M."/>
            <person name="Bloem J."/>
            <person name="Labutti K."/>
            <person name="Salamov A."/>
            <person name="Andreopoulos B."/>
            <person name="Baker S.E."/>
            <person name="Barry K."/>
            <person name="Bills G."/>
            <person name="Bluhm B.H."/>
            <person name="Cannon C."/>
            <person name="Castanera R."/>
            <person name="Culley D.E."/>
            <person name="Daum C."/>
            <person name="Ezra D."/>
            <person name="Gonzalez J.B."/>
            <person name="Henrissat B."/>
            <person name="Kuo A."/>
            <person name="Liang C."/>
            <person name="Lipzen A."/>
            <person name="Lutzoni F."/>
            <person name="Magnuson J."/>
            <person name="Mondo S."/>
            <person name="Nolan M."/>
            <person name="Ohm R."/>
            <person name="Pangilinan J."/>
            <person name="Park H.-J."/>
            <person name="Ramirez L."/>
            <person name="Alfaro M."/>
            <person name="Sun H."/>
            <person name="Tritt A."/>
            <person name="Yoshinaga Y."/>
            <person name="Zwiers L.-H."/>
            <person name="Turgeon B.G."/>
            <person name="Goodwin S.B."/>
            <person name="Spatafora J.W."/>
            <person name="Crous P.W."/>
            <person name="Grigoriev I.V."/>
        </authorList>
    </citation>
    <scope>NUCLEOTIDE SEQUENCE</scope>
    <source>
        <strain evidence="4">P77</strain>
    </source>
</reference>
<evidence type="ECO:0000313" key="4">
    <source>
        <dbReference type="EMBL" id="KAF1837335.1"/>
    </source>
</evidence>
<dbReference type="InterPro" id="IPR057081">
    <property type="entry name" value="PH_N"/>
</dbReference>
<protein>
    <submittedName>
        <fullName evidence="4">Uncharacterized protein</fullName>
    </submittedName>
</protein>
<proteinExistence type="predicted"/>
<feature type="domain" description="PH" evidence="2">
    <location>
        <begin position="307"/>
        <end position="416"/>
    </location>
</feature>
<dbReference type="Pfam" id="PF23074">
    <property type="entry name" value="PH_FT_N"/>
    <property type="match status" value="1"/>
</dbReference>
<evidence type="ECO:0000313" key="5">
    <source>
        <dbReference type="Proteomes" id="UP000800040"/>
    </source>
</evidence>
<organism evidence="4 5">
    <name type="scientific">Decorospora gaudefroyi</name>
    <dbReference type="NCBI Taxonomy" id="184978"/>
    <lineage>
        <taxon>Eukaryota</taxon>
        <taxon>Fungi</taxon>
        <taxon>Dikarya</taxon>
        <taxon>Ascomycota</taxon>
        <taxon>Pezizomycotina</taxon>
        <taxon>Dothideomycetes</taxon>
        <taxon>Pleosporomycetidae</taxon>
        <taxon>Pleosporales</taxon>
        <taxon>Pleosporineae</taxon>
        <taxon>Pleosporaceae</taxon>
        <taxon>Decorospora</taxon>
    </lineage>
</organism>
<dbReference type="OrthoDB" id="5345571at2759"/>
<dbReference type="Proteomes" id="UP000800040">
    <property type="component" value="Unassembled WGS sequence"/>
</dbReference>
<dbReference type="Pfam" id="PF23076">
    <property type="entry name" value="PH_FT_C"/>
    <property type="match status" value="1"/>
</dbReference>
<dbReference type="AlphaFoldDB" id="A0A6A5KGF1"/>
<dbReference type="EMBL" id="ML975263">
    <property type="protein sequence ID" value="KAF1837335.1"/>
    <property type="molecule type" value="Genomic_DNA"/>
</dbReference>
<evidence type="ECO:0000259" key="2">
    <source>
        <dbReference type="Pfam" id="PF23074"/>
    </source>
</evidence>
<accession>A0A6A5KGF1</accession>
<name>A0A6A5KGF1_9PLEO</name>
<gene>
    <name evidence="4" type="ORF">BDW02DRAFT_491583</name>
</gene>
<evidence type="ECO:0000256" key="1">
    <source>
        <dbReference type="SAM" id="MobiDB-lite"/>
    </source>
</evidence>
<keyword evidence="5" id="KW-1185">Reference proteome</keyword>
<sequence length="561" mass="64226">MDWRLLDYAKEAEDTASGLLVSLDEIPQYRKDIRGLIAELFAISHALHELNEALDLSRYGHYAGHILKDLDVCLPSFGYTLDEVQDIFSKSKKSRHTAPGAFPGTPPYALIWEDALVDFKTQGMALPLRFETVRMYLQGMHDALKGEEDPEEMHQFRIRLSKLLKKQEPVDSYFNRLSVNTTKKGLAKTPKPPSPKVARPKIHSLPTYPAPQYRHLPPPPPLQHRAHYATTWGGMGDIPFIPPPVPEIPQSPTYSSASSHAYSNYSTDSEPVAHWAMKIFDGRHSSTAFHTLAEPTECYGRDEPRVIELLGDDGFEKVLELPFEATNVWVRIYWRADDNRARILFLTKAADGHRMRHQIPITALSLRRTESCLQLCRVNRTDGQLDLWARLRFTMYERMVLFYCTAVAMKRQDQTPVAEGLIDLFEPGERIAFSGEVADNRYLHAFRIYCDTDSGCVRFEATARRGPLKTIPIWTAFVTKYIGHKGWMKLVGNSTIQFGELHPYLFCDSYKLPKGPTGKYQLTFTTAEGVFLLLPFIRRPLLISRPDAQDFRESFRRIKKY</sequence>
<dbReference type="InterPro" id="IPR057082">
    <property type="entry name" value="PH_C"/>
</dbReference>
<feature type="region of interest" description="Disordered" evidence="1">
    <location>
        <begin position="184"/>
        <end position="216"/>
    </location>
</feature>
<evidence type="ECO:0000259" key="3">
    <source>
        <dbReference type="Pfam" id="PF23076"/>
    </source>
</evidence>
<feature type="domain" description="PH" evidence="3">
    <location>
        <begin position="432"/>
        <end position="528"/>
    </location>
</feature>